<evidence type="ECO:0000313" key="1">
    <source>
        <dbReference type="EMBL" id="GFO35881.1"/>
    </source>
</evidence>
<dbReference type="EMBL" id="BLXT01007005">
    <property type="protein sequence ID" value="GFO35881.1"/>
    <property type="molecule type" value="Genomic_DNA"/>
</dbReference>
<sequence length="96" mass="10626">MSDVNCVVDNARSKLVYEKPAELNLTKRDVAFNISSYDSNQDNATFEMVKNGEVVGSHQSQPFPKGALKQTGIEVTAVSCIVKLKKNSPIDLNEYF</sequence>
<dbReference type="AlphaFoldDB" id="A0AAV4CW20"/>
<evidence type="ECO:0000313" key="2">
    <source>
        <dbReference type="Proteomes" id="UP000735302"/>
    </source>
</evidence>
<dbReference type="Proteomes" id="UP000735302">
    <property type="component" value="Unassembled WGS sequence"/>
</dbReference>
<comment type="caution">
    <text evidence="1">The sequence shown here is derived from an EMBL/GenBank/DDBJ whole genome shotgun (WGS) entry which is preliminary data.</text>
</comment>
<name>A0AAV4CW20_9GAST</name>
<keyword evidence="2" id="KW-1185">Reference proteome</keyword>
<proteinExistence type="predicted"/>
<organism evidence="1 2">
    <name type="scientific">Plakobranchus ocellatus</name>
    <dbReference type="NCBI Taxonomy" id="259542"/>
    <lineage>
        <taxon>Eukaryota</taxon>
        <taxon>Metazoa</taxon>
        <taxon>Spiralia</taxon>
        <taxon>Lophotrochozoa</taxon>
        <taxon>Mollusca</taxon>
        <taxon>Gastropoda</taxon>
        <taxon>Heterobranchia</taxon>
        <taxon>Euthyneura</taxon>
        <taxon>Panpulmonata</taxon>
        <taxon>Sacoglossa</taxon>
        <taxon>Placobranchoidea</taxon>
        <taxon>Plakobranchidae</taxon>
        <taxon>Plakobranchus</taxon>
    </lineage>
</organism>
<accession>A0AAV4CW20</accession>
<gene>
    <name evidence="1" type="ORF">PoB_006238600</name>
</gene>
<reference evidence="1 2" key="1">
    <citation type="journal article" date="2021" name="Elife">
        <title>Chloroplast acquisition without the gene transfer in kleptoplastic sea slugs, Plakobranchus ocellatus.</title>
        <authorList>
            <person name="Maeda T."/>
            <person name="Takahashi S."/>
            <person name="Yoshida T."/>
            <person name="Shimamura S."/>
            <person name="Takaki Y."/>
            <person name="Nagai Y."/>
            <person name="Toyoda A."/>
            <person name="Suzuki Y."/>
            <person name="Arimoto A."/>
            <person name="Ishii H."/>
            <person name="Satoh N."/>
            <person name="Nishiyama T."/>
            <person name="Hasebe M."/>
            <person name="Maruyama T."/>
            <person name="Minagawa J."/>
            <person name="Obokata J."/>
            <person name="Shigenobu S."/>
        </authorList>
    </citation>
    <scope>NUCLEOTIDE SEQUENCE [LARGE SCALE GENOMIC DNA]</scope>
</reference>
<protein>
    <submittedName>
        <fullName evidence="1">Uncharacterized protein</fullName>
    </submittedName>
</protein>